<gene>
    <name evidence="2" type="ORF">GRI89_03335</name>
</gene>
<evidence type="ECO:0000313" key="3">
    <source>
        <dbReference type="Proteomes" id="UP000433652"/>
    </source>
</evidence>
<dbReference type="OrthoDB" id="9812897at2"/>
<proteinExistence type="predicted"/>
<dbReference type="PANTHER" id="PTHR38468:SF1">
    <property type="entry name" value="SLL0939 PROTEIN"/>
    <property type="match status" value="1"/>
</dbReference>
<evidence type="ECO:0000256" key="1">
    <source>
        <dbReference type="SAM" id="Phobius"/>
    </source>
</evidence>
<keyword evidence="1" id="KW-0812">Transmembrane</keyword>
<feature type="transmembrane region" description="Helical" evidence="1">
    <location>
        <begin position="83"/>
        <end position="100"/>
    </location>
</feature>
<dbReference type="Pfam" id="PF07784">
    <property type="entry name" value="DUF1622"/>
    <property type="match status" value="1"/>
</dbReference>
<name>A0A6I4SRX5_9SPHN</name>
<dbReference type="InterPro" id="IPR012427">
    <property type="entry name" value="DUF1622"/>
</dbReference>
<comment type="caution">
    <text evidence="2">The sequence shown here is derived from an EMBL/GenBank/DDBJ whole genome shotgun (WGS) entry which is preliminary data.</text>
</comment>
<dbReference type="PANTHER" id="PTHR38468">
    <property type="entry name" value="SLL0939 PROTEIN"/>
    <property type="match status" value="1"/>
</dbReference>
<keyword evidence="1" id="KW-1133">Transmembrane helix</keyword>
<organism evidence="2 3">
    <name type="scientific">Croceibacterium salegens</name>
    <dbReference type="NCBI Taxonomy" id="1737568"/>
    <lineage>
        <taxon>Bacteria</taxon>
        <taxon>Pseudomonadati</taxon>
        <taxon>Pseudomonadota</taxon>
        <taxon>Alphaproteobacteria</taxon>
        <taxon>Sphingomonadales</taxon>
        <taxon>Erythrobacteraceae</taxon>
        <taxon>Croceibacterium</taxon>
    </lineage>
</organism>
<dbReference type="AlphaFoldDB" id="A0A6I4SRX5"/>
<evidence type="ECO:0000313" key="2">
    <source>
        <dbReference type="EMBL" id="MXO58575.1"/>
    </source>
</evidence>
<dbReference type="Proteomes" id="UP000433652">
    <property type="component" value="Unassembled WGS sequence"/>
</dbReference>
<protein>
    <submittedName>
        <fullName evidence="2">DUF1622 domain-containing protein</fullName>
    </submittedName>
</protein>
<sequence length="116" mass="12636">MEETFVAIAGTVELLLEFSLVVIVAIGALVAMGRLAMSFGKEDRLARRRTAWTSFASWLLLALEFALAADLVGTAISPTWDEVGQLGVIAVIRTFLGFFLERDIESIAEMKIEGAE</sequence>
<feature type="transmembrane region" description="Helical" evidence="1">
    <location>
        <begin position="18"/>
        <end position="37"/>
    </location>
</feature>
<dbReference type="RefSeq" id="WP_159792192.1">
    <property type="nucleotide sequence ID" value="NZ_WTYM01000029.1"/>
</dbReference>
<keyword evidence="1" id="KW-0472">Membrane</keyword>
<keyword evidence="3" id="KW-1185">Reference proteome</keyword>
<accession>A0A6I4SRX5</accession>
<dbReference type="EMBL" id="WTYM01000029">
    <property type="protein sequence ID" value="MXO58575.1"/>
    <property type="molecule type" value="Genomic_DNA"/>
</dbReference>
<reference evidence="2 3" key="1">
    <citation type="submission" date="2019-12" db="EMBL/GenBank/DDBJ databases">
        <title>Genomic-based taxomic classification of the family Erythrobacteraceae.</title>
        <authorList>
            <person name="Xu L."/>
        </authorList>
    </citation>
    <scope>NUCLEOTIDE SEQUENCE [LARGE SCALE GENOMIC DNA]</scope>
    <source>
        <strain evidence="2 3">MCCC 1K01500</strain>
    </source>
</reference>